<sequence>MEAQTYHTGIALTLLTLLLAVVESHAEEADSCSHQRQLVVVDMETGVPLRNVEVSTDDGQHMRTPWNGVFCLRNGYKRVDLACPNYQSRYLFPDEVKGDTIGLLPNLNALREVIVYGHRRDKTAAINAHLNKVDAQLMQKIPVGFNPLALVGWAIGKIVGPKGPSKAERQRQKQQALLDNY</sequence>
<comment type="caution">
    <text evidence="3">The sequence shown here is derived from an EMBL/GenBank/DDBJ whole genome shotgun (WGS) entry which is preliminary data.</text>
</comment>
<protein>
    <submittedName>
        <fullName evidence="3">Uncharacterized protein</fullName>
    </submittedName>
</protein>
<dbReference type="EMBL" id="JADYTN010000004">
    <property type="protein sequence ID" value="MCF2563045.1"/>
    <property type="molecule type" value="Genomic_DNA"/>
</dbReference>
<keyword evidence="4" id="KW-1185">Reference proteome</keyword>
<evidence type="ECO:0000256" key="1">
    <source>
        <dbReference type="SAM" id="MobiDB-lite"/>
    </source>
</evidence>
<evidence type="ECO:0000313" key="4">
    <source>
        <dbReference type="Proteomes" id="UP001200470"/>
    </source>
</evidence>
<name>A0ABS9CDX7_9BACT</name>
<dbReference type="Proteomes" id="UP001200470">
    <property type="component" value="Unassembled WGS sequence"/>
</dbReference>
<reference evidence="3 4" key="1">
    <citation type="submission" date="2020-12" db="EMBL/GenBank/DDBJ databases">
        <title>Whole genome sequences of gut porcine anaerobes.</title>
        <authorList>
            <person name="Kubasova T."/>
            <person name="Jahodarova E."/>
            <person name="Rychlik I."/>
        </authorList>
    </citation>
    <scope>NUCLEOTIDE SEQUENCE [LARGE SCALE GENOMIC DNA]</scope>
    <source>
        <strain evidence="3 4">An925</strain>
    </source>
</reference>
<proteinExistence type="predicted"/>
<evidence type="ECO:0000256" key="2">
    <source>
        <dbReference type="SAM" id="SignalP"/>
    </source>
</evidence>
<gene>
    <name evidence="3" type="ORF">I6E12_02830</name>
</gene>
<dbReference type="RefSeq" id="WP_094434418.1">
    <property type="nucleotide sequence ID" value="NZ_JADYTN010000004.1"/>
</dbReference>
<feature type="signal peptide" evidence="2">
    <location>
        <begin position="1"/>
        <end position="26"/>
    </location>
</feature>
<accession>A0ABS9CDX7</accession>
<keyword evidence="2" id="KW-0732">Signal</keyword>
<feature type="region of interest" description="Disordered" evidence="1">
    <location>
        <begin position="161"/>
        <end position="181"/>
    </location>
</feature>
<feature type="chain" id="PRO_5045207607" evidence="2">
    <location>
        <begin position="27"/>
        <end position="181"/>
    </location>
</feature>
<evidence type="ECO:0000313" key="3">
    <source>
        <dbReference type="EMBL" id="MCF2563045.1"/>
    </source>
</evidence>
<organism evidence="3 4">
    <name type="scientific">Xylanibacter brevis</name>
    <dbReference type="NCBI Taxonomy" id="83231"/>
    <lineage>
        <taxon>Bacteria</taxon>
        <taxon>Pseudomonadati</taxon>
        <taxon>Bacteroidota</taxon>
        <taxon>Bacteroidia</taxon>
        <taxon>Bacteroidales</taxon>
        <taxon>Prevotellaceae</taxon>
        <taxon>Xylanibacter</taxon>
    </lineage>
</organism>